<comment type="subcellular location">
    <subcellularLocation>
        <location evidence="1">Cytoplasm</location>
        <location evidence="1">Cytosol</location>
    </subcellularLocation>
</comment>
<feature type="region of interest" description="Disordered" evidence="10">
    <location>
        <begin position="1"/>
        <end position="127"/>
    </location>
</feature>
<reference evidence="11" key="1">
    <citation type="submission" date="2023-08" db="EMBL/GenBank/DDBJ databases">
        <title>Black Yeasts Isolated from many extreme environments.</title>
        <authorList>
            <person name="Coleine C."/>
            <person name="Stajich J.E."/>
            <person name="Selbmann L."/>
        </authorList>
    </citation>
    <scope>NUCLEOTIDE SEQUENCE</scope>
    <source>
        <strain evidence="11">CCFEE 5401</strain>
    </source>
</reference>
<dbReference type="InterPro" id="IPR037171">
    <property type="entry name" value="NagB/RpiA_transferase-like"/>
</dbReference>
<protein>
    <recommendedName>
        <fullName evidence="6">Translation initiation factor eIF2B subunit delta</fullName>
    </recommendedName>
    <alternativeName>
        <fullName evidence="7">eIF2B GDP-GTP exchange factor subunit delta</fullName>
    </alternativeName>
</protein>
<sequence>MSEQPKTGETPATAVADESKLSPAELKKRAKAEKQARRAAQREDSGVAPIAGLTTNGMTSKSQDDRQDQGPKVKTGEKQSQPRSAWPQPQKQAQKGSADAKNERAGPSQALPSRRRPSQVAITPKPIVKKEKKDLDLFSHLSMPRRHDATAASKDVHPAILALGFQYSTYSITGSSARCAAMLSAFRQAVSAYSCPRGNALALHLTPHYLSPQIEYLKSCRPLSESMGNAIRWLKKLIAETDPDLPEDQAKAYLCEEMERFSHERILVSGKAIATSAAKRIESGSVVLTFAKSWLVEKTILQAYNENGVRNFRVVVVDSRPLYEGRKLAESLAKQAMGLEVEYVPYSGLQHAVKEATLVLLGAHSMLSNGRLLSRCGTAGVAMQAHRRNVPIIVLSESVKFSGKVALDSIVLNEAAPADELMLPEIVPQAGGAASTEDDDDDMPKLKRLKDWKDIPNLQVLNLMYDVTAAEYISMVICEYGSVPPSSVPVVHGMVNAMEV</sequence>
<comment type="subunit">
    <text evidence="8">Component of the translation initiation factor 2B (eIF2B) complex which is a heterodecamer of two sets of five different subunits: alpha, beta, gamma, delta and epsilon. Subunits alpha, beta and delta comprise a regulatory subcomplex and subunits epsilon and gamma comprise a catalytic subcomplex. Within the complex, the hexameric regulatory complex resides at the center, with the two heterodimeric catalytic subcomplexes bound on opposite sides.</text>
</comment>
<dbReference type="Gene3D" id="3.40.50.10470">
    <property type="entry name" value="Translation initiation factor eif-2b, domain 2"/>
    <property type="match status" value="1"/>
</dbReference>
<evidence type="ECO:0000256" key="4">
    <source>
        <dbReference type="ARBA" id="ARBA00022540"/>
    </source>
</evidence>
<feature type="compositionally biased region" description="Basic and acidic residues" evidence="10">
    <location>
        <begin position="32"/>
        <end position="45"/>
    </location>
</feature>
<dbReference type="InterPro" id="IPR042529">
    <property type="entry name" value="IF_2B-like_C"/>
</dbReference>
<keyword evidence="4" id="KW-0396">Initiation factor</keyword>
<evidence type="ECO:0000256" key="6">
    <source>
        <dbReference type="ARBA" id="ARBA00044147"/>
    </source>
</evidence>
<evidence type="ECO:0000256" key="3">
    <source>
        <dbReference type="ARBA" id="ARBA00022490"/>
    </source>
</evidence>
<proteinExistence type="inferred from homology"/>
<organism evidence="11 12">
    <name type="scientific">Meristemomyces frigidus</name>
    <dbReference type="NCBI Taxonomy" id="1508187"/>
    <lineage>
        <taxon>Eukaryota</taxon>
        <taxon>Fungi</taxon>
        <taxon>Dikarya</taxon>
        <taxon>Ascomycota</taxon>
        <taxon>Pezizomycotina</taxon>
        <taxon>Dothideomycetes</taxon>
        <taxon>Dothideomycetidae</taxon>
        <taxon>Mycosphaerellales</taxon>
        <taxon>Teratosphaeriaceae</taxon>
        <taxon>Meristemomyces</taxon>
    </lineage>
</organism>
<keyword evidence="3" id="KW-0963">Cytoplasm</keyword>
<dbReference type="GO" id="GO:0005829">
    <property type="term" value="C:cytosol"/>
    <property type="evidence" value="ECO:0007669"/>
    <property type="project" value="UniProtKB-SubCell"/>
</dbReference>
<feature type="compositionally biased region" description="Basic and acidic residues" evidence="10">
    <location>
        <begin position="62"/>
        <end position="77"/>
    </location>
</feature>
<dbReference type="PANTHER" id="PTHR10233">
    <property type="entry name" value="TRANSLATION INITIATION FACTOR EIF-2B"/>
    <property type="match status" value="1"/>
</dbReference>
<gene>
    <name evidence="11" type="ORF">LTR62_000182</name>
</gene>
<dbReference type="EMBL" id="JAVRRL010000001">
    <property type="protein sequence ID" value="KAK5118971.1"/>
    <property type="molecule type" value="Genomic_DNA"/>
</dbReference>
<evidence type="ECO:0000256" key="5">
    <source>
        <dbReference type="ARBA" id="ARBA00022917"/>
    </source>
</evidence>
<evidence type="ECO:0000313" key="11">
    <source>
        <dbReference type="EMBL" id="KAK5118971.1"/>
    </source>
</evidence>
<keyword evidence="5" id="KW-0648">Protein biosynthesis</keyword>
<name>A0AAN7TXL5_9PEZI</name>
<dbReference type="PANTHER" id="PTHR10233:SF14">
    <property type="entry name" value="TRANSLATION INITIATION FACTOR EIF-2B SUBUNIT DELTA"/>
    <property type="match status" value="1"/>
</dbReference>
<dbReference type="AlphaFoldDB" id="A0AAN7TXL5"/>
<evidence type="ECO:0000313" key="12">
    <source>
        <dbReference type="Proteomes" id="UP001310890"/>
    </source>
</evidence>
<evidence type="ECO:0000256" key="2">
    <source>
        <dbReference type="ARBA" id="ARBA00007251"/>
    </source>
</evidence>
<accession>A0AAN7TXL5</accession>
<dbReference type="InterPro" id="IPR000649">
    <property type="entry name" value="IF-2B-related"/>
</dbReference>
<evidence type="ECO:0000256" key="9">
    <source>
        <dbReference type="RuleBase" id="RU003814"/>
    </source>
</evidence>
<dbReference type="GO" id="GO:0003743">
    <property type="term" value="F:translation initiation factor activity"/>
    <property type="evidence" value="ECO:0007669"/>
    <property type="project" value="UniProtKB-KW"/>
</dbReference>
<dbReference type="SUPFAM" id="SSF100950">
    <property type="entry name" value="NagB/RpiA/CoA transferase-like"/>
    <property type="match status" value="1"/>
</dbReference>
<dbReference type="Pfam" id="PF01008">
    <property type="entry name" value="IF-2B"/>
    <property type="match status" value="1"/>
</dbReference>
<evidence type="ECO:0000256" key="10">
    <source>
        <dbReference type="SAM" id="MobiDB-lite"/>
    </source>
</evidence>
<comment type="similarity">
    <text evidence="2 9">Belongs to the eIF-2B alpha/beta/delta subunits family.</text>
</comment>
<evidence type="ECO:0000256" key="8">
    <source>
        <dbReference type="ARBA" id="ARBA00046432"/>
    </source>
</evidence>
<comment type="caution">
    <text evidence="11">The sequence shown here is derived from an EMBL/GenBank/DDBJ whole genome shotgun (WGS) entry which is preliminary data.</text>
</comment>
<evidence type="ECO:0000256" key="7">
    <source>
        <dbReference type="ARBA" id="ARBA00044356"/>
    </source>
</evidence>
<evidence type="ECO:0000256" key="1">
    <source>
        <dbReference type="ARBA" id="ARBA00004514"/>
    </source>
</evidence>
<feature type="compositionally biased region" description="Polar residues" evidence="10">
    <location>
        <begin position="78"/>
        <end position="95"/>
    </location>
</feature>
<dbReference type="Proteomes" id="UP001310890">
    <property type="component" value="Unassembled WGS sequence"/>
</dbReference>